<dbReference type="GO" id="GO:0043111">
    <property type="term" value="P:replication fork arrest"/>
    <property type="evidence" value="ECO:0007669"/>
    <property type="project" value="TreeGrafter"/>
</dbReference>
<sequence length="558" mass="61921">MDNIPLEDEPFERFDDYEDYEDQMMREAEAHEMQQAVAASTSGSAATGAASNPGARTSSWMGSSSRADDLPAQLDFIGMLNQQQREHEQAVQAQAQQRQQQQQQQQQQAAKSGQWQRKGGAGGSRSNGAAGGDTGGLGDLDIKKVKERVKIVKLDAEKLLGPRGFPALLTQGKGLKIRQKYSNTAEKNANVKANMTDLMRVYQTWAHNLFPKATFGDFITQAESKCKNDKQIRSTFNGWRDAYWEQKKEEKERAEEEQRKAQEMEDGTMQEAIWNSLGSSHDGERIQTEAGGSNDFRGNSSSSPFGDASSATRQISNKESGSGSESARPLLTQEQLRSRVSKEKTKAARAPKVIPGYSVSAAMRMDMSDEEAEDEAEFERRMARIRADMNQGPSKSNLEAVRRRSFPAHTSTKDEEMAAKADTVTGKNEIDLDNYDSEVEEEEEEEHEEDAPLFTNRALRLMNRDADPVVSTATAVAATLDAGVADTKDTAMMVVAADGKIQAQDNNMDSTDFSARSSQLRQRLLVDDEDDEQQEQLSTQTRRKPGRRAILLDDSDDE</sequence>
<feature type="compositionally biased region" description="Low complexity" evidence="7">
    <location>
        <begin position="300"/>
        <end position="310"/>
    </location>
</feature>
<accession>A0A9P3LRM3</accession>
<feature type="compositionally biased region" description="Gly residues" evidence="7">
    <location>
        <begin position="119"/>
        <end position="138"/>
    </location>
</feature>
<feature type="compositionally biased region" description="Polar residues" evidence="7">
    <location>
        <begin position="54"/>
        <end position="65"/>
    </location>
</feature>
<feature type="compositionally biased region" description="Basic and acidic residues" evidence="7">
    <location>
        <begin position="247"/>
        <end position="263"/>
    </location>
</feature>
<dbReference type="AlphaFoldDB" id="A0A9P3LRM3"/>
<evidence type="ECO:0000256" key="7">
    <source>
        <dbReference type="SAM" id="MobiDB-lite"/>
    </source>
</evidence>
<dbReference type="GO" id="GO:0006974">
    <property type="term" value="P:DNA damage response"/>
    <property type="evidence" value="ECO:0007669"/>
    <property type="project" value="UniProtKB-KW"/>
</dbReference>
<feature type="region of interest" description="Disordered" evidence="7">
    <location>
        <begin position="25"/>
        <end position="139"/>
    </location>
</feature>
<feature type="compositionally biased region" description="Low complexity" evidence="7">
    <location>
        <begin position="90"/>
        <end position="110"/>
    </location>
</feature>
<evidence type="ECO:0000256" key="1">
    <source>
        <dbReference type="ARBA" id="ARBA00004123"/>
    </source>
</evidence>
<feature type="compositionally biased region" description="Basic and acidic residues" evidence="7">
    <location>
        <begin position="336"/>
        <end position="346"/>
    </location>
</feature>
<name>A0A9P3LRM3_9FUNG</name>
<gene>
    <name evidence="9" type="ORF">EMPS_00183</name>
</gene>
<evidence type="ECO:0000256" key="2">
    <source>
        <dbReference type="ARBA" id="ARBA00006075"/>
    </source>
</evidence>
<protein>
    <recommendedName>
        <fullName evidence="6">Chromosome segregation in meiosis protein</fullName>
    </recommendedName>
</protein>
<dbReference type="OrthoDB" id="2449759at2759"/>
<dbReference type="InterPro" id="IPR012923">
    <property type="entry name" value="Csm3"/>
</dbReference>
<comment type="function">
    <text evidence="6">Plays an important role in the control of DNA replication and the maintenance of replication fork stability.</text>
</comment>
<feature type="compositionally biased region" description="Low complexity" evidence="7">
    <location>
        <begin position="38"/>
        <end position="51"/>
    </location>
</feature>
<feature type="compositionally biased region" description="Acidic residues" evidence="7">
    <location>
        <begin position="431"/>
        <end position="451"/>
    </location>
</feature>
<dbReference type="InterPro" id="IPR040038">
    <property type="entry name" value="TIPIN/Csm3/Swi3"/>
</dbReference>
<evidence type="ECO:0000256" key="4">
    <source>
        <dbReference type="ARBA" id="ARBA00023242"/>
    </source>
</evidence>
<feature type="compositionally biased region" description="Polar residues" evidence="7">
    <location>
        <begin position="311"/>
        <end position="325"/>
    </location>
</feature>
<feature type="region of interest" description="Disordered" evidence="7">
    <location>
        <begin position="505"/>
        <end position="558"/>
    </location>
</feature>
<dbReference type="EMBL" id="BQFW01000001">
    <property type="protein sequence ID" value="GJJ67837.1"/>
    <property type="molecule type" value="Genomic_DNA"/>
</dbReference>
<evidence type="ECO:0000256" key="5">
    <source>
        <dbReference type="ARBA" id="ARBA00023306"/>
    </source>
</evidence>
<evidence type="ECO:0000313" key="9">
    <source>
        <dbReference type="EMBL" id="GJJ67837.1"/>
    </source>
</evidence>
<evidence type="ECO:0000259" key="8">
    <source>
        <dbReference type="Pfam" id="PF07962"/>
    </source>
</evidence>
<dbReference type="GO" id="GO:0000076">
    <property type="term" value="P:DNA replication checkpoint signaling"/>
    <property type="evidence" value="ECO:0007669"/>
    <property type="project" value="UniProtKB-UniRule"/>
</dbReference>
<dbReference type="GO" id="GO:0031297">
    <property type="term" value="P:replication fork processing"/>
    <property type="evidence" value="ECO:0007669"/>
    <property type="project" value="UniProtKB-UniRule"/>
</dbReference>
<dbReference type="Pfam" id="PF07962">
    <property type="entry name" value="Swi3"/>
    <property type="match status" value="1"/>
</dbReference>
<evidence type="ECO:0000256" key="6">
    <source>
        <dbReference type="RuleBase" id="RU366049"/>
    </source>
</evidence>
<reference evidence="9" key="1">
    <citation type="submission" date="2021-11" db="EMBL/GenBank/DDBJ databases">
        <authorList>
            <person name="Herlambang A."/>
            <person name="Guo Y."/>
            <person name="Takashima Y."/>
            <person name="Nishizawa T."/>
        </authorList>
    </citation>
    <scope>NUCLEOTIDE SEQUENCE</scope>
    <source>
        <strain evidence="9">E1425</strain>
    </source>
</reference>
<feature type="region of interest" description="Disordered" evidence="7">
    <location>
        <begin position="247"/>
        <end position="267"/>
    </location>
</feature>
<reference evidence="9" key="2">
    <citation type="journal article" date="2022" name="Microbiol. Resour. Announc.">
        <title>Whole-Genome Sequence of Entomortierella parvispora E1425, a Mucoromycotan Fungus Associated with Burkholderiaceae-Related Endosymbiotic Bacteria.</title>
        <authorList>
            <person name="Herlambang A."/>
            <person name="Guo Y."/>
            <person name="Takashima Y."/>
            <person name="Narisawa K."/>
            <person name="Ohta H."/>
            <person name="Nishizawa T."/>
        </authorList>
    </citation>
    <scope>NUCLEOTIDE SEQUENCE</scope>
    <source>
        <strain evidence="9">E1425</strain>
    </source>
</reference>
<dbReference type="GO" id="GO:0031298">
    <property type="term" value="C:replication fork protection complex"/>
    <property type="evidence" value="ECO:0007669"/>
    <property type="project" value="TreeGrafter"/>
</dbReference>
<comment type="caution">
    <text evidence="9">The sequence shown here is derived from an EMBL/GenBank/DDBJ whole genome shotgun (WGS) entry which is preliminary data.</text>
</comment>
<feature type="domain" description="Chromosome segregation in meiosis protein 3" evidence="8">
    <location>
        <begin position="153"/>
        <end position="242"/>
    </location>
</feature>
<dbReference type="PANTHER" id="PTHR13220:SF11">
    <property type="entry name" value="TIMELESS-INTERACTING PROTEIN"/>
    <property type="match status" value="1"/>
</dbReference>
<keyword evidence="4 6" id="KW-0539">Nucleus</keyword>
<evidence type="ECO:0000313" key="10">
    <source>
        <dbReference type="Proteomes" id="UP000827284"/>
    </source>
</evidence>
<dbReference type="GO" id="GO:0003677">
    <property type="term" value="F:DNA binding"/>
    <property type="evidence" value="ECO:0007669"/>
    <property type="project" value="TreeGrafter"/>
</dbReference>
<keyword evidence="5 6" id="KW-0131">Cell cycle</keyword>
<keyword evidence="3 6" id="KW-0227">DNA damage</keyword>
<feature type="region of interest" description="Disordered" evidence="7">
    <location>
        <begin position="279"/>
        <end position="349"/>
    </location>
</feature>
<proteinExistence type="inferred from homology"/>
<feature type="region of interest" description="Disordered" evidence="7">
    <location>
        <begin position="390"/>
        <end position="453"/>
    </location>
</feature>
<keyword evidence="10" id="KW-1185">Reference proteome</keyword>
<evidence type="ECO:0000256" key="3">
    <source>
        <dbReference type="ARBA" id="ARBA00022763"/>
    </source>
</evidence>
<organism evidence="9 10">
    <name type="scientific">Entomortierella parvispora</name>
    <dbReference type="NCBI Taxonomy" id="205924"/>
    <lineage>
        <taxon>Eukaryota</taxon>
        <taxon>Fungi</taxon>
        <taxon>Fungi incertae sedis</taxon>
        <taxon>Mucoromycota</taxon>
        <taxon>Mortierellomycotina</taxon>
        <taxon>Mortierellomycetes</taxon>
        <taxon>Mortierellales</taxon>
        <taxon>Mortierellaceae</taxon>
        <taxon>Entomortierella</taxon>
    </lineage>
</organism>
<dbReference type="Proteomes" id="UP000827284">
    <property type="component" value="Unassembled WGS sequence"/>
</dbReference>
<comment type="subcellular location">
    <subcellularLocation>
        <location evidence="1 6">Nucleus</location>
    </subcellularLocation>
</comment>
<dbReference type="PANTHER" id="PTHR13220">
    <property type="entry name" value="TIMELESS INTERACTING-RELATED"/>
    <property type="match status" value="1"/>
</dbReference>
<comment type="similarity">
    <text evidence="2 6">Belongs to the CSM3 family.</text>
</comment>
<feature type="compositionally biased region" description="Polar residues" evidence="7">
    <location>
        <begin position="505"/>
        <end position="518"/>
    </location>
</feature>